<keyword evidence="3" id="KW-1185">Reference proteome</keyword>
<protein>
    <submittedName>
        <fullName evidence="2">Uncharacterized protein</fullName>
    </submittedName>
</protein>
<dbReference type="EMBL" id="AGNL01015858">
    <property type="protein sequence ID" value="EJK65414.1"/>
    <property type="molecule type" value="Genomic_DNA"/>
</dbReference>
<feature type="region of interest" description="Disordered" evidence="1">
    <location>
        <begin position="1"/>
        <end position="27"/>
    </location>
</feature>
<gene>
    <name evidence="2" type="ORF">THAOC_13726</name>
</gene>
<reference evidence="2 3" key="1">
    <citation type="journal article" date="2012" name="Genome Biol.">
        <title>Genome and low-iron response of an oceanic diatom adapted to chronic iron limitation.</title>
        <authorList>
            <person name="Lommer M."/>
            <person name="Specht M."/>
            <person name="Roy A.S."/>
            <person name="Kraemer L."/>
            <person name="Andreson R."/>
            <person name="Gutowska M.A."/>
            <person name="Wolf J."/>
            <person name="Bergner S.V."/>
            <person name="Schilhabel M.B."/>
            <person name="Klostermeier U.C."/>
            <person name="Beiko R.G."/>
            <person name="Rosenstiel P."/>
            <person name="Hippler M."/>
            <person name="Laroche J."/>
        </authorList>
    </citation>
    <scope>NUCLEOTIDE SEQUENCE [LARGE SCALE GENOMIC DNA]</scope>
    <source>
        <strain evidence="2 3">CCMP1005</strain>
    </source>
</reference>
<comment type="caution">
    <text evidence="2">The sequence shown here is derived from an EMBL/GenBank/DDBJ whole genome shotgun (WGS) entry which is preliminary data.</text>
</comment>
<name>K0SKA2_THAOC</name>
<sequence>MSDHPGRALQITHLGGASNSNGNEPSAGLHAELKKMKSAFKAIASLSADVLEAEAKEDPDPAGAHKRRELVTTWKKSDCLEGRGVIEVIGNVQALTTMSSAWSAASSLRLLTSSSMRSWMELPPLIKFEMVVKASLWGGGVPSCGLGPLRLYLFGVEAQFSTGGWNSVFVIGLLLFGCIRAGLHLFEFTHPNRYSPQKKRKKKRGKCNRRKRERKFHRRRLHVNLVKRCRRRVGNRPPGLDGSSFRSPRGSKHTRWKRRKARQRFHWEKASLAKELWEFCGSPRPNPTHVDAPVWEPLLNWFHFESNFADDFPAYVLDAEERIKWKEYLDKFIATNASISWQTFLLIIQWKPQGPSLTAMPFAP</sequence>
<dbReference type="AlphaFoldDB" id="K0SKA2"/>
<evidence type="ECO:0000313" key="2">
    <source>
        <dbReference type="EMBL" id="EJK65414.1"/>
    </source>
</evidence>
<evidence type="ECO:0000313" key="3">
    <source>
        <dbReference type="Proteomes" id="UP000266841"/>
    </source>
</evidence>
<dbReference type="Proteomes" id="UP000266841">
    <property type="component" value="Unassembled WGS sequence"/>
</dbReference>
<evidence type="ECO:0000256" key="1">
    <source>
        <dbReference type="SAM" id="MobiDB-lite"/>
    </source>
</evidence>
<feature type="compositionally biased region" description="Basic residues" evidence="1">
    <location>
        <begin position="249"/>
        <end position="260"/>
    </location>
</feature>
<accession>K0SKA2</accession>
<feature type="region of interest" description="Disordered" evidence="1">
    <location>
        <begin position="232"/>
        <end position="260"/>
    </location>
</feature>
<proteinExistence type="predicted"/>
<organism evidence="2 3">
    <name type="scientific">Thalassiosira oceanica</name>
    <name type="common">Marine diatom</name>
    <dbReference type="NCBI Taxonomy" id="159749"/>
    <lineage>
        <taxon>Eukaryota</taxon>
        <taxon>Sar</taxon>
        <taxon>Stramenopiles</taxon>
        <taxon>Ochrophyta</taxon>
        <taxon>Bacillariophyta</taxon>
        <taxon>Coscinodiscophyceae</taxon>
        <taxon>Thalassiosirophycidae</taxon>
        <taxon>Thalassiosirales</taxon>
        <taxon>Thalassiosiraceae</taxon>
        <taxon>Thalassiosira</taxon>
    </lineage>
</organism>